<evidence type="ECO:0000313" key="1">
    <source>
        <dbReference type="EMBL" id="KAJ9091046.1"/>
    </source>
</evidence>
<comment type="caution">
    <text evidence="1">The sequence shown here is derived from an EMBL/GenBank/DDBJ whole genome shotgun (WGS) entry which is preliminary data.</text>
</comment>
<dbReference type="Proteomes" id="UP001241377">
    <property type="component" value="Unassembled WGS sequence"/>
</dbReference>
<organism evidence="1 2">
    <name type="scientific">Naganishia cerealis</name>
    <dbReference type="NCBI Taxonomy" id="610337"/>
    <lineage>
        <taxon>Eukaryota</taxon>
        <taxon>Fungi</taxon>
        <taxon>Dikarya</taxon>
        <taxon>Basidiomycota</taxon>
        <taxon>Agaricomycotina</taxon>
        <taxon>Tremellomycetes</taxon>
        <taxon>Filobasidiales</taxon>
        <taxon>Filobasidiaceae</taxon>
        <taxon>Naganishia</taxon>
    </lineage>
</organism>
<name>A0ACC2UX33_9TREE</name>
<reference evidence="1" key="1">
    <citation type="submission" date="2023-04" db="EMBL/GenBank/DDBJ databases">
        <title>Draft Genome sequencing of Naganishia species isolated from polar environments using Oxford Nanopore Technology.</title>
        <authorList>
            <person name="Leo P."/>
            <person name="Venkateswaran K."/>
        </authorList>
    </citation>
    <scope>NUCLEOTIDE SEQUENCE</scope>
    <source>
        <strain evidence="1">MNA-CCFEE 5261</strain>
    </source>
</reference>
<keyword evidence="2" id="KW-1185">Reference proteome</keyword>
<evidence type="ECO:0000313" key="2">
    <source>
        <dbReference type="Proteomes" id="UP001241377"/>
    </source>
</evidence>
<gene>
    <name evidence="1" type="ORF">QFC19_009283</name>
</gene>
<protein>
    <submittedName>
        <fullName evidence="1">Uncharacterized protein</fullName>
    </submittedName>
</protein>
<dbReference type="EMBL" id="JASBWR010000156">
    <property type="protein sequence ID" value="KAJ9091046.1"/>
    <property type="molecule type" value="Genomic_DNA"/>
</dbReference>
<accession>A0ACC2UX33</accession>
<proteinExistence type="predicted"/>
<sequence length="238" mass="25520">MKKNQKRPVTYLLHDWSALCPSVANCMLSQSYGSVSALDKLFHLSQGGSTKGTTLQLGTFGLRLLEGTRLTAKQLSSAEVAVKRKIKPVKGAECWMRVFPDIPVCVKGNETRMGKGKGAFEYWACRVPVGRVVFEVGGGGIREEIAKEGMQLLHLAPAMVQSDYPLEPLFSFFPALRLASAKLPVQTEFITISSPPRLGSIANASLANKTVAKEEDSVALDGIIEGPADTGLAAATTP</sequence>